<gene>
    <name evidence="1" type="ORF">E3O32_10050</name>
</gene>
<dbReference type="Proteomes" id="UP000297643">
    <property type="component" value="Unassembled WGS sequence"/>
</dbReference>
<organism evidence="1 2">
    <name type="scientific">Cryobacterium mannosilyticum</name>
    <dbReference type="NCBI Taxonomy" id="1259190"/>
    <lineage>
        <taxon>Bacteria</taxon>
        <taxon>Bacillati</taxon>
        <taxon>Actinomycetota</taxon>
        <taxon>Actinomycetes</taxon>
        <taxon>Micrococcales</taxon>
        <taxon>Microbacteriaceae</taxon>
        <taxon>Cryobacterium</taxon>
    </lineage>
</organism>
<protein>
    <submittedName>
        <fullName evidence="1">Uncharacterized protein</fullName>
    </submittedName>
</protein>
<sequence length="106" mass="11397">MILHLVAANNGPFIYLDAREDYLSPADARDLGTRLHRLAAEADPPVAEPDEPILYAVKGMSGVDECVVVVSEEWGATIPMSAPDARQLATHLIVLADELDCAEVAE</sequence>
<accession>A0A4R8W761</accession>
<keyword evidence="2" id="KW-1185">Reference proteome</keyword>
<dbReference type="EMBL" id="SOFM01000027">
    <property type="protein sequence ID" value="TFC03633.1"/>
    <property type="molecule type" value="Genomic_DNA"/>
</dbReference>
<evidence type="ECO:0000313" key="2">
    <source>
        <dbReference type="Proteomes" id="UP000297643"/>
    </source>
</evidence>
<reference evidence="1 2" key="1">
    <citation type="submission" date="2019-03" db="EMBL/GenBank/DDBJ databases">
        <title>Genomics of glacier-inhabiting Cryobacterium strains.</title>
        <authorList>
            <person name="Liu Q."/>
            <person name="Xin Y.-H."/>
        </authorList>
    </citation>
    <scope>NUCLEOTIDE SEQUENCE [LARGE SCALE GENOMIC DNA]</scope>
    <source>
        <strain evidence="1 2">RHLT2-21</strain>
    </source>
</reference>
<dbReference type="RefSeq" id="WP_134509095.1">
    <property type="nucleotide sequence ID" value="NZ_SOFM01000027.1"/>
</dbReference>
<comment type="caution">
    <text evidence="1">The sequence shown here is derived from an EMBL/GenBank/DDBJ whole genome shotgun (WGS) entry which is preliminary data.</text>
</comment>
<dbReference type="AlphaFoldDB" id="A0A4R8W761"/>
<name>A0A4R8W761_9MICO</name>
<proteinExistence type="predicted"/>
<evidence type="ECO:0000313" key="1">
    <source>
        <dbReference type="EMBL" id="TFC03633.1"/>
    </source>
</evidence>